<dbReference type="SUPFAM" id="SSF47413">
    <property type="entry name" value="lambda repressor-like DNA-binding domains"/>
    <property type="match status" value="1"/>
</dbReference>
<name>A0A421BB52_9PSEU</name>
<keyword evidence="2" id="KW-0238">DNA-binding</keyword>
<feature type="domain" description="HTH cro/C1-type" evidence="1">
    <location>
        <begin position="15"/>
        <end position="69"/>
    </location>
</feature>
<dbReference type="AlphaFoldDB" id="A0A421BB52"/>
<evidence type="ECO:0000313" key="3">
    <source>
        <dbReference type="Proteomes" id="UP000282454"/>
    </source>
</evidence>
<evidence type="ECO:0000259" key="1">
    <source>
        <dbReference type="Pfam" id="PF13443"/>
    </source>
</evidence>
<reference evidence="2 3" key="1">
    <citation type="submission" date="2018-10" db="EMBL/GenBank/DDBJ databases">
        <title>Genomic Encyclopedia of Archaeal and Bacterial Type Strains, Phase II (KMG-II): from individual species to whole genera.</title>
        <authorList>
            <person name="Goeker M."/>
        </authorList>
    </citation>
    <scope>NUCLEOTIDE SEQUENCE [LARGE SCALE GENOMIC DNA]</scope>
    <source>
        <strain evidence="2 3">DSM 45657</strain>
    </source>
</reference>
<organism evidence="2 3">
    <name type="scientific">Actinokineospora cianjurensis</name>
    <dbReference type="NCBI Taxonomy" id="585224"/>
    <lineage>
        <taxon>Bacteria</taxon>
        <taxon>Bacillati</taxon>
        <taxon>Actinomycetota</taxon>
        <taxon>Actinomycetes</taxon>
        <taxon>Pseudonocardiales</taxon>
        <taxon>Pseudonocardiaceae</taxon>
        <taxon>Actinokineospora</taxon>
    </lineage>
</organism>
<protein>
    <submittedName>
        <fullName evidence="2">Cro/C1-type helix-turn-helix DNA-binding protein</fullName>
    </submittedName>
</protein>
<dbReference type="Gene3D" id="1.10.260.40">
    <property type="entry name" value="lambda repressor-like DNA-binding domains"/>
    <property type="match status" value="1"/>
</dbReference>
<dbReference type="InterPro" id="IPR001387">
    <property type="entry name" value="Cro/C1-type_HTH"/>
</dbReference>
<dbReference type="Proteomes" id="UP000282454">
    <property type="component" value="Unassembled WGS sequence"/>
</dbReference>
<dbReference type="EMBL" id="RCDD01000001">
    <property type="protein sequence ID" value="RLK61584.1"/>
    <property type="molecule type" value="Genomic_DNA"/>
</dbReference>
<dbReference type="CDD" id="cd00093">
    <property type="entry name" value="HTH_XRE"/>
    <property type="match status" value="1"/>
</dbReference>
<sequence>MAGVVGDWDAVSTEIRRLMHEREMNQATLIDESGISKVVVAELQYNRVRRTRSDHVLRALSNALGVHPEHLRDIAHGRQPQPLGEPPIRSATDIAGRLDALDYRMAELTQILRRLEKAILKSAPPQAVDARTPDRD</sequence>
<dbReference type="InterPro" id="IPR010982">
    <property type="entry name" value="Lambda_DNA-bd_dom_sf"/>
</dbReference>
<dbReference type="Pfam" id="PF13443">
    <property type="entry name" value="HTH_26"/>
    <property type="match status" value="1"/>
</dbReference>
<dbReference type="RefSeq" id="WP_147459935.1">
    <property type="nucleotide sequence ID" value="NZ_RCDD01000001.1"/>
</dbReference>
<accession>A0A421BB52</accession>
<evidence type="ECO:0000313" key="2">
    <source>
        <dbReference type="EMBL" id="RLK61584.1"/>
    </source>
</evidence>
<comment type="caution">
    <text evidence="2">The sequence shown here is derived from an EMBL/GenBank/DDBJ whole genome shotgun (WGS) entry which is preliminary data.</text>
</comment>
<dbReference type="GO" id="GO:0003677">
    <property type="term" value="F:DNA binding"/>
    <property type="evidence" value="ECO:0007669"/>
    <property type="project" value="UniProtKB-KW"/>
</dbReference>
<keyword evidence="3" id="KW-1185">Reference proteome</keyword>
<proteinExistence type="predicted"/>
<dbReference type="OrthoDB" id="5186342at2"/>
<gene>
    <name evidence="2" type="ORF">CLV68_2125</name>
</gene>